<dbReference type="GO" id="GO:0005524">
    <property type="term" value="F:ATP binding"/>
    <property type="evidence" value="ECO:0007669"/>
    <property type="project" value="UniProtKB-KW"/>
</dbReference>
<dbReference type="GO" id="GO:0005886">
    <property type="term" value="C:plasma membrane"/>
    <property type="evidence" value="ECO:0007669"/>
    <property type="project" value="UniProtKB-SubCell"/>
</dbReference>
<organism evidence="10 11">
    <name type="scientific">Paenibacillus amylolyticus</name>
    <dbReference type="NCBI Taxonomy" id="1451"/>
    <lineage>
        <taxon>Bacteria</taxon>
        <taxon>Bacillati</taxon>
        <taxon>Bacillota</taxon>
        <taxon>Bacilli</taxon>
        <taxon>Bacillales</taxon>
        <taxon>Paenibacillaceae</taxon>
        <taxon>Paenibacillus</taxon>
    </lineage>
</organism>
<gene>
    <name evidence="10" type="ORF">PAHA3_4917</name>
</gene>
<keyword evidence="7" id="KW-1278">Translocase</keyword>
<evidence type="ECO:0000256" key="7">
    <source>
        <dbReference type="ARBA" id="ARBA00022967"/>
    </source>
</evidence>
<sequence length="514" mass="56620">MLLLNDRDRGERTRDMLLEMEHITKKYGGFTANRDIRFNLREGEIHALVGENGAGKTTLMRMLYGMEQPTSGTIKVRGREVSFATPSQAMASGIGMVHQHFMLFPSFTVAENIVIGREPAKAGAFDRKKAAAQVNELGRQYGMPVDPWKKVSECPLGMQQRVEILKVLHQGADIIILDEPSAVLTPLEVKELLANMKSLAKLGKTFVLITHKLQEVMDVADRITVLRDGQVTGTLEAKDTHVEELSRLMVGRELVRMDKQPSVPAEAVLQVEGVNLSGAKDRSALKDIHMEVRKGEVVGIAGISGNGQSELIQVIAGLRKADNGRVLLSGQDTTNWPVRRIREHGLAHIPEDRYMWGAAKDASVRENGLMGHHHRLQSRGIIKAKAARTMVEGWIKQFSIKTGSAETKAQFLSGGNLQKLIAAREFAQDTPFLIAAEPTRGVDIGAMETIHAELLRKRSEGAGILLISSELSEILQLSDRIIVMYEGEIAGELRAEEATEEQISLLMAGGKERI</sequence>
<dbReference type="CDD" id="cd03215">
    <property type="entry name" value="ABC_Carb_Monos_II"/>
    <property type="match status" value="1"/>
</dbReference>
<proteinExistence type="predicted"/>
<comment type="caution">
    <text evidence="10">The sequence shown here is derived from an EMBL/GenBank/DDBJ whole genome shotgun (WGS) entry which is preliminary data.</text>
</comment>
<dbReference type="CDD" id="cd03216">
    <property type="entry name" value="ABC_Carb_Monos_I"/>
    <property type="match status" value="1"/>
</dbReference>
<evidence type="ECO:0000313" key="11">
    <source>
        <dbReference type="Proteomes" id="UP000069697"/>
    </source>
</evidence>
<evidence type="ECO:0000256" key="5">
    <source>
        <dbReference type="ARBA" id="ARBA00022741"/>
    </source>
</evidence>
<dbReference type="PANTHER" id="PTHR43790:SF4">
    <property type="entry name" value="GUANOSINE IMPORT ATP-BINDING PROTEIN NUPO"/>
    <property type="match status" value="1"/>
</dbReference>
<evidence type="ECO:0000256" key="1">
    <source>
        <dbReference type="ARBA" id="ARBA00004202"/>
    </source>
</evidence>
<evidence type="ECO:0000256" key="3">
    <source>
        <dbReference type="ARBA" id="ARBA00022475"/>
    </source>
</evidence>
<dbReference type="InterPro" id="IPR003439">
    <property type="entry name" value="ABC_transporter-like_ATP-bd"/>
</dbReference>
<dbReference type="SUPFAM" id="SSF52540">
    <property type="entry name" value="P-loop containing nucleoside triphosphate hydrolases"/>
    <property type="match status" value="2"/>
</dbReference>
<evidence type="ECO:0000256" key="8">
    <source>
        <dbReference type="ARBA" id="ARBA00023136"/>
    </source>
</evidence>
<dbReference type="FunFam" id="3.40.50.300:FF:000127">
    <property type="entry name" value="Ribose import ATP-binding protein RbsA"/>
    <property type="match status" value="1"/>
</dbReference>
<keyword evidence="6" id="KW-0067">ATP-binding</keyword>
<keyword evidence="8" id="KW-0472">Membrane</keyword>
<dbReference type="AlphaFoldDB" id="A0A100VRJ6"/>
<dbReference type="InterPro" id="IPR027417">
    <property type="entry name" value="P-loop_NTPase"/>
</dbReference>
<protein>
    <submittedName>
        <fullName evidence="10">ABC transporter</fullName>
    </submittedName>
</protein>
<feature type="domain" description="ABC transporter" evidence="9">
    <location>
        <begin position="269"/>
        <end position="511"/>
    </location>
</feature>
<feature type="domain" description="ABC transporter" evidence="9">
    <location>
        <begin position="18"/>
        <end position="253"/>
    </location>
</feature>
<dbReference type="PANTHER" id="PTHR43790">
    <property type="entry name" value="CARBOHYDRATE TRANSPORT ATP-BINDING PROTEIN MG119-RELATED"/>
    <property type="match status" value="1"/>
</dbReference>
<reference evidence="11" key="2">
    <citation type="submission" date="2016-01" db="EMBL/GenBank/DDBJ databases">
        <title>Draft Genome Sequence of Paenibacillus amylolyticus Heshi-A3 that Was Isolated from Fermented Rice Bran with Aging Salted Mackerel, Which Was Named Heshiko as Traditional Fermented Seafood in Japan.</title>
        <authorList>
            <person name="Akuzawa S."/>
            <person name="Nakagawa J."/>
            <person name="Kanekatsu T."/>
            <person name="Kubota E."/>
            <person name="Ohtake R."/>
            <person name="Suzuki T."/>
            <person name="Kanesaki Y."/>
        </authorList>
    </citation>
    <scope>NUCLEOTIDE SEQUENCE [LARGE SCALE GENOMIC DNA]</scope>
    <source>
        <strain evidence="11">Heshi-A3</strain>
    </source>
</reference>
<dbReference type="PROSITE" id="PS50893">
    <property type="entry name" value="ABC_TRANSPORTER_2"/>
    <property type="match status" value="2"/>
</dbReference>
<reference evidence="10 11" key="1">
    <citation type="journal article" date="2016" name="Genome Announc.">
        <title>Draft Genome Sequence of Paenibacillus amylolyticus Heshi-A3, Isolated from Fermented Rice Bran in a Japanese Fermented Seafood Dish.</title>
        <authorList>
            <person name="Akuzawa S."/>
            <person name="Nagaoka J."/>
            <person name="Kanekatsu M."/>
            <person name="Kubota E."/>
            <person name="Ohtake R."/>
            <person name="Suzuki T."/>
            <person name="Kanesaki Y."/>
        </authorList>
    </citation>
    <scope>NUCLEOTIDE SEQUENCE [LARGE SCALE GENOMIC DNA]</scope>
    <source>
        <strain evidence="10 11">Heshi-A3</strain>
    </source>
</reference>
<dbReference type="InterPro" id="IPR003593">
    <property type="entry name" value="AAA+_ATPase"/>
</dbReference>
<keyword evidence="4" id="KW-0677">Repeat</keyword>
<name>A0A100VRJ6_PAEAM</name>
<dbReference type="EMBL" id="BCNV01000006">
    <property type="protein sequence ID" value="GAS84796.1"/>
    <property type="molecule type" value="Genomic_DNA"/>
</dbReference>
<dbReference type="Pfam" id="PF00005">
    <property type="entry name" value="ABC_tran"/>
    <property type="match status" value="2"/>
</dbReference>
<dbReference type="Gene3D" id="3.40.50.300">
    <property type="entry name" value="P-loop containing nucleotide triphosphate hydrolases"/>
    <property type="match status" value="2"/>
</dbReference>
<evidence type="ECO:0000256" key="4">
    <source>
        <dbReference type="ARBA" id="ARBA00022737"/>
    </source>
</evidence>
<keyword evidence="3" id="KW-1003">Cell membrane</keyword>
<dbReference type="GO" id="GO:0016887">
    <property type="term" value="F:ATP hydrolysis activity"/>
    <property type="evidence" value="ECO:0007669"/>
    <property type="project" value="InterPro"/>
</dbReference>
<dbReference type="Proteomes" id="UP000069697">
    <property type="component" value="Unassembled WGS sequence"/>
</dbReference>
<dbReference type="SMART" id="SM00382">
    <property type="entry name" value="AAA"/>
    <property type="match status" value="2"/>
</dbReference>
<evidence type="ECO:0000256" key="6">
    <source>
        <dbReference type="ARBA" id="ARBA00022840"/>
    </source>
</evidence>
<evidence type="ECO:0000256" key="2">
    <source>
        <dbReference type="ARBA" id="ARBA00022448"/>
    </source>
</evidence>
<evidence type="ECO:0000313" key="10">
    <source>
        <dbReference type="EMBL" id="GAS84796.1"/>
    </source>
</evidence>
<keyword evidence="5" id="KW-0547">Nucleotide-binding</keyword>
<comment type="subcellular location">
    <subcellularLocation>
        <location evidence="1">Cell membrane</location>
        <topology evidence="1">Peripheral membrane protein</topology>
    </subcellularLocation>
</comment>
<dbReference type="InterPro" id="IPR050107">
    <property type="entry name" value="ABC_carbohydrate_import_ATPase"/>
</dbReference>
<evidence type="ECO:0000259" key="9">
    <source>
        <dbReference type="PROSITE" id="PS50893"/>
    </source>
</evidence>
<accession>A0A100VRJ6</accession>
<keyword evidence="2" id="KW-0813">Transport</keyword>